<accession>A0A8T8DXV6</accession>
<sequence>MSSEINDELRKAILEEAEETPIGEVLLEGWQLGLYDATLDDDGEVAWMLSEMGEELVERGNLQEYIDRETSGVDIELSAIPDPHDA</sequence>
<evidence type="ECO:0000313" key="1">
    <source>
        <dbReference type="EMBL" id="QRV14197.1"/>
    </source>
</evidence>
<gene>
    <name evidence="1" type="ORF">JMJ58_14775</name>
</gene>
<organism evidence="1 2">
    <name type="scientific">Haloterrigena salifodinae</name>
    <dbReference type="NCBI Taxonomy" id="2675099"/>
    <lineage>
        <taxon>Archaea</taxon>
        <taxon>Methanobacteriati</taxon>
        <taxon>Methanobacteriota</taxon>
        <taxon>Stenosarchaea group</taxon>
        <taxon>Halobacteria</taxon>
        <taxon>Halobacteriales</taxon>
        <taxon>Natrialbaceae</taxon>
        <taxon>Haloterrigena</taxon>
    </lineage>
</organism>
<protein>
    <submittedName>
        <fullName evidence="1">Uncharacterized protein</fullName>
    </submittedName>
</protein>
<dbReference type="RefSeq" id="WP_204747050.1">
    <property type="nucleotide sequence ID" value="NZ_CP069188.1"/>
</dbReference>
<dbReference type="AlphaFoldDB" id="A0A8T8DXV6"/>
<dbReference type="GeneID" id="62876413"/>
<dbReference type="Proteomes" id="UP000637819">
    <property type="component" value="Chromosome"/>
</dbReference>
<evidence type="ECO:0000313" key="2">
    <source>
        <dbReference type="Proteomes" id="UP000637819"/>
    </source>
</evidence>
<proteinExistence type="predicted"/>
<dbReference type="KEGG" id="hsal:JMJ58_14775"/>
<reference evidence="1 2" key="1">
    <citation type="submission" date="2021-01" db="EMBL/GenBank/DDBJ databases">
        <title>Genome Sequence and Methylation Pattern of Haloterrigena salifodinae BOL5-1, An Extremely Halophilic Archaeon from a Bolivian Salt Mine.</title>
        <authorList>
            <person name="DasSarma P."/>
            <person name="Anton B.P."/>
            <person name="DasSarma S.L."/>
            <person name="von Ehrenheim H.A.L."/>
            <person name="Martinez F.L."/>
            <person name="Guzman D."/>
            <person name="Roberts R.J."/>
            <person name="DasSarma S."/>
        </authorList>
    </citation>
    <scope>NUCLEOTIDE SEQUENCE [LARGE SCALE GENOMIC DNA]</scope>
    <source>
        <strain evidence="1 2">BOL5-1</strain>
    </source>
</reference>
<name>A0A8T8DXV6_9EURY</name>
<keyword evidence="2" id="KW-1185">Reference proteome</keyword>
<dbReference type="EMBL" id="CP069188">
    <property type="protein sequence ID" value="QRV14197.1"/>
    <property type="molecule type" value="Genomic_DNA"/>
</dbReference>